<proteinExistence type="predicted"/>
<organism evidence="2 3">
    <name type="scientific">Hibiscus syriacus</name>
    <name type="common">Rose of Sharon</name>
    <dbReference type="NCBI Taxonomy" id="106335"/>
    <lineage>
        <taxon>Eukaryota</taxon>
        <taxon>Viridiplantae</taxon>
        <taxon>Streptophyta</taxon>
        <taxon>Embryophyta</taxon>
        <taxon>Tracheophyta</taxon>
        <taxon>Spermatophyta</taxon>
        <taxon>Magnoliopsida</taxon>
        <taxon>eudicotyledons</taxon>
        <taxon>Gunneridae</taxon>
        <taxon>Pentapetalae</taxon>
        <taxon>rosids</taxon>
        <taxon>malvids</taxon>
        <taxon>Malvales</taxon>
        <taxon>Malvaceae</taxon>
        <taxon>Malvoideae</taxon>
        <taxon>Hibiscus</taxon>
    </lineage>
</organism>
<dbReference type="AlphaFoldDB" id="A0A6A3B0U5"/>
<evidence type="ECO:0000313" key="3">
    <source>
        <dbReference type="Proteomes" id="UP000436088"/>
    </source>
</evidence>
<reference evidence="2" key="1">
    <citation type="submission" date="2019-09" db="EMBL/GenBank/DDBJ databases">
        <title>Draft genome information of white flower Hibiscus syriacus.</title>
        <authorList>
            <person name="Kim Y.-M."/>
        </authorList>
    </citation>
    <scope>NUCLEOTIDE SEQUENCE [LARGE SCALE GENOMIC DNA]</scope>
    <source>
        <strain evidence="2">YM2019G1</strain>
    </source>
</reference>
<sequence length="208" mass="22515">MSTWHLCSDNGSNYRWEAISPNLPSKLDDDPKSPPIVKYPSMVDLLIEGCSKLIENDDRGVDKYPMFRTEIANSVALKESSIAKAIYILNEDDVASTDTPSGRSLSVSSEALQRTMSLLGEPDVGDLFDRSIFSPGTPVPREDVWPARQNNSNSGLFDISSGSPAKQPDIPVRRGSGAQPTFGNSAANPSMTFEEPDNISYKAASALS</sequence>
<evidence type="ECO:0000256" key="1">
    <source>
        <dbReference type="SAM" id="MobiDB-lite"/>
    </source>
</evidence>
<protein>
    <submittedName>
        <fullName evidence="2">Uncharacterized protein</fullName>
    </submittedName>
</protein>
<comment type="caution">
    <text evidence="2">The sequence shown here is derived from an EMBL/GenBank/DDBJ whole genome shotgun (WGS) entry which is preliminary data.</text>
</comment>
<keyword evidence="3" id="KW-1185">Reference proteome</keyword>
<dbReference type="Proteomes" id="UP000436088">
    <property type="component" value="Unassembled WGS sequence"/>
</dbReference>
<evidence type="ECO:0000313" key="2">
    <source>
        <dbReference type="EMBL" id="KAE8709458.1"/>
    </source>
</evidence>
<dbReference type="Pfam" id="PF00634">
    <property type="entry name" value="BRCA2"/>
    <property type="match status" value="1"/>
</dbReference>
<name>A0A6A3B0U5_HIBSY</name>
<feature type="compositionally biased region" description="Polar residues" evidence="1">
    <location>
        <begin position="178"/>
        <end position="191"/>
    </location>
</feature>
<dbReference type="EMBL" id="VEPZ02000936">
    <property type="protein sequence ID" value="KAE8709458.1"/>
    <property type="molecule type" value="Genomic_DNA"/>
</dbReference>
<accession>A0A6A3B0U5</accession>
<gene>
    <name evidence="2" type="ORF">F3Y22_tig00110331pilonHSYRG00102</name>
</gene>
<dbReference type="InterPro" id="IPR002093">
    <property type="entry name" value="BRCA2_repeat"/>
</dbReference>
<feature type="region of interest" description="Disordered" evidence="1">
    <location>
        <begin position="129"/>
        <end position="208"/>
    </location>
</feature>
<feature type="compositionally biased region" description="Polar residues" evidence="1">
    <location>
        <begin position="148"/>
        <end position="164"/>
    </location>
</feature>